<evidence type="ECO:0000256" key="2">
    <source>
        <dbReference type="ARBA" id="ARBA00022692"/>
    </source>
</evidence>
<accession>A0AAF3EQG1</accession>
<sequence length="453" mass="50725">MPPPPLPPPNRLNEHARANVATAPKKRKPRQEISACLKWISFMFNFLFVWVGVSLLALGIYLHVKDPRPIVEWIDIVLNPAIFIALLGFLVGFISLLGALGALRDNISLLKIFAICVFFCYICIVVLTFGTFVLFFTDTSDGVSAHSIMMQSVKKYHSNRNLADFVDYVQEQMECCGVSSISAGYRDWALSPQFNCTPSNPYPEKCGVPFSCCRKSVISEAAGSTNPLQPAMRSLECWRNALTKRPPDIEADIHTRGCVQPLRTLFETHAVHIGAVVAVILLPVSLSVCLTNILARQIDHQRFLLEREARRNERRVKRDRRDRRKQSRDPFTSLEEGIYPQGEMVPPLPKTSPPTRPPEGHRKHRAQSNSPTRKVSANGVPTKIPPPPGAQVKRVKDKRRKSQPPTMNAPGPQERTRQWILQQTDIVNPNPDPSKLPQPSAPPLVPNSSKPNV</sequence>
<dbReference type="InterPro" id="IPR008952">
    <property type="entry name" value="Tetraspanin_EC2_sf"/>
</dbReference>
<dbReference type="Proteomes" id="UP000887575">
    <property type="component" value="Unassembled WGS sequence"/>
</dbReference>
<organism evidence="7 8">
    <name type="scientific">Mesorhabditis belari</name>
    <dbReference type="NCBI Taxonomy" id="2138241"/>
    <lineage>
        <taxon>Eukaryota</taxon>
        <taxon>Metazoa</taxon>
        <taxon>Ecdysozoa</taxon>
        <taxon>Nematoda</taxon>
        <taxon>Chromadorea</taxon>
        <taxon>Rhabditida</taxon>
        <taxon>Rhabditina</taxon>
        <taxon>Rhabditomorpha</taxon>
        <taxon>Rhabditoidea</taxon>
        <taxon>Rhabditidae</taxon>
        <taxon>Mesorhabditinae</taxon>
        <taxon>Mesorhabditis</taxon>
    </lineage>
</organism>
<dbReference type="GO" id="GO:0005886">
    <property type="term" value="C:plasma membrane"/>
    <property type="evidence" value="ECO:0007669"/>
    <property type="project" value="TreeGrafter"/>
</dbReference>
<feature type="transmembrane region" description="Helical" evidence="6">
    <location>
        <begin position="81"/>
        <end position="100"/>
    </location>
</feature>
<evidence type="ECO:0000256" key="5">
    <source>
        <dbReference type="SAM" id="MobiDB-lite"/>
    </source>
</evidence>
<protein>
    <recommendedName>
        <fullName evidence="10">Tetraspanin</fullName>
    </recommendedName>
</protein>
<feature type="compositionally biased region" description="Basic residues" evidence="5">
    <location>
        <begin position="312"/>
        <end position="326"/>
    </location>
</feature>
<feature type="transmembrane region" description="Helical" evidence="6">
    <location>
        <begin position="35"/>
        <end position="61"/>
    </location>
</feature>
<feature type="transmembrane region" description="Helical" evidence="6">
    <location>
        <begin position="112"/>
        <end position="136"/>
    </location>
</feature>
<feature type="compositionally biased region" description="Basic residues" evidence="5">
    <location>
        <begin position="393"/>
        <end position="402"/>
    </location>
</feature>
<proteinExistence type="predicted"/>
<feature type="compositionally biased region" description="Pro residues" evidence="5">
    <location>
        <begin position="430"/>
        <end position="445"/>
    </location>
</feature>
<dbReference type="PANTHER" id="PTHR19282:SF502">
    <property type="entry name" value="TETRASPANIN-14"/>
    <property type="match status" value="1"/>
</dbReference>
<keyword evidence="7" id="KW-1185">Reference proteome</keyword>
<comment type="subcellular location">
    <subcellularLocation>
        <location evidence="1">Membrane</location>
        <topology evidence="1">Multi-pass membrane protein</topology>
    </subcellularLocation>
</comment>
<dbReference type="Pfam" id="PF00335">
    <property type="entry name" value="Tetraspanin"/>
    <property type="match status" value="1"/>
</dbReference>
<keyword evidence="3 6" id="KW-1133">Transmembrane helix</keyword>
<evidence type="ECO:0008006" key="10">
    <source>
        <dbReference type="Google" id="ProtNLM"/>
    </source>
</evidence>
<evidence type="ECO:0000256" key="6">
    <source>
        <dbReference type="SAM" id="Phobius"/>
    </source>
</evidence>
<dbReference type="AlphaFoldDB" id="A0AAF3EQG1"/>
<dbReference type="WBParaSite" id="MBELARI_LOCUS2090">
    <property type="protein sequence ID" value="MBELARI_LOCUS2090"/>
    <property type="gene ID" value="MBELARI_LOCUS2090"/>
</dbReference>
<evidence type="ECO:0000256" key="3">
    <source>
        <dbReference type="ARBA" id="ARBA00022989"/>
    </source>
</evidence>
<keyword evidence="2 6" id="KW-0812">Transmembrane</keyword>
<dbReference type="InterPro" id="IPR018499">
    <property type="entry name" value="Tetraspanin/Peripherin"/>
</dbReference>
<evidence type="ECO:0000256" key="1">
    <source>
        <dbReference type="ARBA" id="ARBA00004141"/>
    </source>
</evidence>
<feature type="region of interest" description="Disordered" evidence="5">
    <location>
        <begin position="312"/>
        <end position="453"/>
    </location>
</feature>
<name>A0AAF3EQG1_9BILA</name>
<evidence type="ECO:0000313" key="7">
    <source>
        <dbReference type="Proteomes" id="UP000887575"/>
    </source>
</evidence>
<dbReference type="WBParaSite" id="MBELARI_LOCUS16325">
    <property type="protein sequence ID" value="MBELARI_LOCUS16325"/>
    <property type="gene ID" value="MBELARI_LOCUS16325"/>
</dbReference>
<dbReference type="PRINTS" id="PR00259">
    <property type="entry name" value="TMFOUR"/>
</dbReference>
<feature type="compositionally biased region" description="Pro residues" evidence="5">
    <location>
        <begin position="346"/>
        <end position="357"/>
    </location>
</feature>
<evidence type="ECO:0000313" key="9">
    <source>
        <dbReference type="WBParaSite" id="MBELARI_LOCUS2090"/>
    </source>
</evidence>
<keyword evidence="4 6" id="KW-0472">Membrane</keyword>
<dbReference type="PANTHER" id="PTHR19282">
    <property type="entry name" value="TETRASPANIN"/>
    <property type="match status" value="1"/>
</dbReference>
<reference evidence="8 9" key="1">
    <citation type="submission" date="2024-02" db="UniProtKB">
        <authorList>
            <consortium name="WormBaseParasite"/>
        </authorList>
    </citation>
    <scope>IDENTIFICATION</scope>
</reference>
<feature type="transmembrane region" description="Helical" evidence="6">
    <location>
        <begin position="270"/>
        <end position="295"/>
    </location>
</feature>
<dbReference type="Gene3D" id="1.10.1450.10">
    <property type="entry name" value="Tetraspanin"/>
    <property type="match status" value="1"/>
</dbReference>
<evidence type="ECO:0000256" key="4">
    <source>
        <dbReference type="ARBA" id="ARBA00023136"/>
    </source>
</evidence>
<evidence type="ECO:0000313" key="8">
    <source>
        <dbReference type="WBParaSite" id="MBELARI_LOCUS16325"/>
    </source>
</evidence>
<dbReference type="SUPFAM" id="SSF48652">
    <property type="entry name" value="Tetraspanin"/>
    <property type="match status" value="1"/>
</dbReference>